<evidence type="ECO:0000313" key="1">
    <source>
        <dbReference type="EMBL" id="KAI8427459.1"/>
    </source>
</evidence>
<protein>
    <submittedName>
        <fullName evidence="1">Uncharacterized protein</fullName>
    </submittedName>
</protein>
<name>A0ACC0JTH1_CHOFU</name>
<proteinExistence type="predicted"/>
<organism evidence="1 2">
    <name type="scientific">Choristoneura fumiferana</name>
    <name type="common">Spruce budworm moth</name>
    <name type="synonym">Archips fumiferana</name>
    <dbReference type="NCBI Taxonomy" id="7141"/>
    <lineage>
        <taxon>Eukaryota</taxon>
        <taxon>Metazoa</taxon>
        <taxon>Ecdysozoa</taxon>
        <taxon>Arthropoda</taxon>
        <taxon>Hexapoda</taxon>
        <taxon>Insecta</taxon>
        <taxon>Pterygota</taxon>
        <taxon>Neoptera</taxon>
        <taxon>Endopterygota</taxon>
        <taxon>Lepidoptera</taxon>
        <taxon>Glossata</taxon>
        <taxon>Ditrysia</taxon>
        <taxon>Tortricoidea</taxon>
        <taxon>Tortricidae</taxon>
        <taxon>Tortricinae</taxon>
        <taxon>Choristoneura</taxon>
    </lineage>
</organism>
<sequence>MFRKPQKPSSGKKTNLAQFGLLDMPDVDDDDEPMDMSDDDIDLEAELAAIGGSARQRPRKPVPVLAAKLDAMIAASLQDVPSDEDVSADEDDPELLSELNELGLDEAAPAPPGPRAAPPPPASTDSSTISLLQDRITNYTVAERNAKASGESSRARRFGRGLKTLNDLLKQAKAGKSISNDDIPPPVAVGAAPPGEPVPAPPEAPRPPLRTAPSVPESPRSPRAVSLPPDDPPTPPPRAHEPSTPEPREPPPPPPVEANPARQQGLQIILKRQQEFKAAALASKHAGDKPLALEYLKVVKQFDMVVAAYRGGEEMDLSELPTPDMVAAGVRSQRGEEQMQGATEVVKQFVLVVAADRGGEEMDLNMIAAGMRPQRGEEQIQGATESPPEPPPTEAPALITATTMEEALRQRLAGFQEQEAKAKEQGNSSRARRMGRIVKQYQDAIKLHAAGRPVPVDELPPLAGYGPIPTDGAPTPPAPASAPASRPAPAQPAASQKATRYDKQLVLLLHRQKEFREAALKAKKAGNIEQAREYLRAAKGFDAVIDAAKGGLAVDLKSLPLPPQAKKQLEHTFDVVTAEDCTPPDDSPASPMTGSDDDVLTRIQQQLMSQLKLCQTNRDHYRAMGNIAEMNRFENHAVRVKQDLDVIVVAKSNIVAPSESCALSRLEASSFYQQLFADRLNQAPPKVHFESRQFAVVQCNTDLNENDLELTIVRGISYNVPNPKEVDTYVKFDFPYPQDAPVSDRTSQVKDTNNPEYNAVFPLAIHRGARPCLRVFKRHGIKFEVYSRGGWFSRDSLLGTATVKLAPLETQVTIHEAFQLMDGRRPAGGSLEIKLRVRTPLLQQQIESTTHRWLVIDN</sequence>
<comment type="caution">
    <text evidence="1">The sequence shown here is derived from an EMBL/GenBank/DDBJ whole genome shotgun (WGS) entry which is preliminary data.</text>
</comment>
<accession>A0ACC0JTH1</accession>
<dbReference type="EMBL" id="CM046103">
    <property type="protein sequence ID" value="KAI8427459.1"/>
    <property type="molecule type" value="Genomic_DNA"/>
</dbReference>
<evidence type="ECO:0000313" key="2">
    <source>
        <dbReference type="Proteomes" id="UP001064048"/>
    </source>
</evidence>
<reference evidence="1 2" key="1">
    <citation type="journal article" date="2022" name="Genome Biol. Evol.">
        <title>The Spruce Budworm Genome: Reconstructing the Evolutionary History of Antifreeze Proteins.</title>
        <authorList>
            <person name="Beliveau C."/>
            <person name="Gagne P."/>
            <person name="Picq S."/>
            <person name="Vernygora O."/>
            <person name="Keeling C.I."/>
            <person name="Pinkney K."/>
            <person name="Doucet D."/>
            <person name="Wen F."/>
            <person name="Johnston J.S."/>
            <person name="Maaroufi H."/>
            <person name="Boyle B."/>
            <person name="Laroche J."/>
            <person name="Dewar K."/>
            <person name="Juretic N."/>
            <person name="Blackburn G."/>
            <person name="Nisole A."/>
            <person name="Brunet B."/>
            <person name="Brandao M."/>
            <person name="Lumley L."/>
            <person name="Duan J."/>
            <person name="Quan G."/>
            <person name="Lucarotti C.J."/>
            <person name="Roe A.D."/>
            <person name="Sperling F.A.H."/>
            <person name="Levesque R.C."/>
            <person name="Cusson M."/>
        </authorList>
    </citation>
    <scope>NUCLEOTIDE SEQUENCE [LARGE SCALE GENOMIC DNA]</scope>
    <source>
        <strain evidence="1">Glfc:IPQL:Cfum</strain>
    </source>
</reference>
<dbReference type="Proteomes" id="UP001064048">
    <property type="component" value="Chromosome 3"/>
</dbReference>
<gene>
    <name evidence="1" type="ORF">MSG28_001994</name>
</gene>
<keyword evidence="2" id="KW-1185">Reference proteome</keyword>